<evidence type="ECO:0000256" key="2">
    <source>
        <dbReference type="ARBA" id="ARBA00022771"/>
    </source>
</evidence>
<feature type="region of interest" description="Disordered" evidence="6">
    <location>
        <begin position="1017"/>
        <end position="1048"/>
    </location>
</feature>
<name>C3XTB2_BRAFL</name>
<dbReference type="InterPro" id="IPR000315">
    <property type="entry name" value="Znf_B-box"/>
</dbReference>
<feature type="region of interest" description="Disordered" evidence="6">
    <location>
        <begin position="454"/>
        <end position="520"/>
    </location>
</feature>
<evidence type="ECO:0000256" key="1">
    <source>
        <dbReference type="ARBA" id="ARBA00022723"/>
    </source>
</evidence>
<evidence type="ECO:0000259" key="8">
    <source>
        <dbReference type="PROSITE" id="PS50119"/>
    </source>
</evidence>
<evidence type="ECO:0000256" key="5">
    <source>
        <dbReference type="SAM" id="Coils"/>
    </source>
</evidence>
<dbReference type="Pfam" id="PF13445">
    <property type="entry name" value="zf-RING_UBOX"/>
    <property type="match status" value="1"/>
</dbReference>
<evidence type="ECO:0000256" key="4">
    <source>
        <dbReference type="PROSITE-ProRule" id="PRU00024"/>
    </source>
</evidence>
<evidence type="ECO:0000259" key="7">
    <source>
        <dbReference type="PROSITE" id="PS50089"/>
    </source>
</evidence>
<dbReference type="InParanoid" id="C3XTB2"/>
<sequence length="1159" mass="132508">MDYCHGEFSFARCRLCGDPVNNPRILCCWHVFCQECIMGYNVEEQFVKCPSCKEITVLPLEGIPGLQHRARGFLSRIGSQSPKISEFTNDVYLRHYCPHRAKQVQEFRKCFVPATRRCIECDEYLCSHCSPQHLLEMHQAPPSVCKQHDKAEDFYCEDCNTVTCLRCASTVHIHHDTWEIDEVADGFREVMQYWLDQWRQGRWQIEEDLENSIQEINAQIQIQSDRILDEIIEVLRQREQDLLNQVDRFARDMWTRFQEEKSKIKSSSEFSHLKPLCDFSENLVRFGTDREVIALHREMTQQLECAISEIEPTEVSDDLHSEIFFVPQKLPSVADWIQIGAVSISGPDSDGLSRRMSRDSGQGSRSSSELSLISLGLARRQSRDSDVMPHRSNQLRPVGDYVSKSSEDVRVLTTTEESPNRPLLDEEYSIEDQEEAKTSWQRLKHKIWKHGHETTEKLKRSSSPFHVTETGKKLSQHPETEEELSGPEENAGKTEEGVKRVVQSARRGSTSGYSHPQPEDPMDYGEFRFARCRLCGDPVNNPRILCCWHVFCQDCIIGYNTEEEQVKCPVCKEVTPLPPEGIPGLQHRARGFLFRIGSQSPKIAEFTNNIYLRHYCPQRAKQVQDHRKCFVPATKRCIECDEYMCSLCSPNHLLEMHKAPPIVCGRHNKPEDFYCEDCNVVTCSRCAGTIHIHHDTCEMEEVATGFREVMEIWLDQWRQGRWQMEEDLEMSLLEVNTQIQMQSDRILDSIIDVLRQRELDLLNQVDKFARDMCIRFQDEKSKHSTENSHLKPLCDFSESLVRFGSDQEVIALHREITLQLESAVSEMEPTEVPDDLRREMFFEPGTIGTVSVSPTDGFSRNSKLSITSRDSGHGSELSLESVGLPRSLSCESDIFIDEMSKSNKDLPGAAGEETSLHDGEKAKKGWKSLKHKMKKHSFKTSDKSRKLSSPTNSTEQLHELGNAGKEVETVKSARRGSRLSSSDLSLVSLGLVKSPTAEGSQGQEKGKNKWQHLRERMKLKSTDKHQRSLSNGSEEEESGGNAKKLVRSARKGSVFRKVVTMAVIQEKGNQEPAREEASGTSEHLDWRRHSTVGMSGLSYAMGQSPRVLDTLKNTRSRENARLNWRKAGSQTINVLRATTPLAKPDKKVHFDWRQNGNNQ</sequence>
<keyword evidence="5" id="KW-0175">Coiled coil</keyword>
<feature type="compositionally biased region" description="Basic and acidic residues" evidence="6">
    <location>
        <begin position="469"/>
        <end position="479"/>
    </location>
</feature>
<evidence type="ECO:0000313" key="9">
    <source>
        <dbReference type="EMBL" id="EEN68701.1"/>
    </source>
</evidence>
<proteinExistence type="predicted"/>
<dbReference type="eggNOG" id="KOG2177">
    <property type="taxonomic scope" value="Eukaryota"/>
</dbReference>
<dbReference type="SUPFAM" id="SSF57850">
    <property type="entry name" value="RING/U-box"/>
    <property type="match status" value="2"/>
</dbReference>
<feature type="domain" description="RING-type" evidence="7">
    <location>
        <begin position="13"/>
        <end position="53"/>
    </location>
</feature>
<accession>C3XTB2</accession>
<feature type="region of interest" description="Disordered" evidence="6">
    <location>
        <begin position="901"/>
        <end position="979"/>
    </location>
</feature>
<dbReference type="EMBL" id="GG666462">
    <property type="protein sequence ID" value="EEN68701.1"/>
    <property type="molecule type" value="Genomic_DNA"/>
</dbReference>
<evidence type="ECO:0000256" key="3">
    <source>
        <dbReference type="ARBA" id="ARBA00022833"/>
    </source>
</evidence>
<feature type="region of interest" description="Disordered" evidence="6">
    <location>
        <begin position="348"/>
        <end position="430"/>
    </location>
</feature>
<dbReference type="Gene3D" id="3.30.160.60">
    <property type="entry name" value="Classic Zinc Finger"/>
    <property type="match status" value="2"/>
</dbReference>
<feature type="compositionally biased region" description="Basic and acidic residues" evidence="6">
    <location>
        <begin position="914"/>
        <end position="923"/>
    </location>
</feature>
<feature type="compositionally biased region" description="Low complexity" evidence="6">
    <location>
        <begin position="359"/>
        <end position="377"/>
    </location>
</feature>
<feature type="region of interest" description="Disordered" evidence="6">
    <location>
        <begin position="852"/>
        <end position="882"/>
    </location>
</feature>
<feature type="compositionally biased region" description="Basic residues" evidence="6">
    <location>
        <begin position="924"/>
        <end position="938"/>
    </location>
</feature>
<dbReference type="PROSITE" id="PS50089">
    <property type="entry name" value="ZF_RING_2"/>
    <property type="match status" value="2"/>
</dbReference>
<keyword evidence="1" id="KW-0479">Metal-binding</keyword>
<dbReference type="PROSITE" id="PS50119">
    <property type="entry name" value="ZF_BBOX"/>
    <property type="match status" value="2"/>
</dbReference>
<feature type="compositionally biased region" description="Polar residues" evidence="6">
    <location>
        <begin position="852"/>
        <end position="869"/>
    </location>
</feature>
<dbReference type="SUPFAM" id="SSF57845">
    <property type="entry name" value="B-box zinc-binding domain"/>
    <property type="match status" value="2"/>
</dbReference>
<dbReference type="PANTHER" id="PTHR25462">
    <property type="entry name" value="BONUS, ISOFORM C-RELATED"/>
    <property type="match status" value="1"/>
</dbReference>
<dbReference type="CDD" id="cd16449">
    <property type="entry name" value="RING-HC"/>
    <property type="match status" value="2"/>
</dbReference>
<dbReference type="InterPro" id="IPR017907">
    <property type="entry name" value="Znf_RING_CS"/>
</dbReference>
<dbReference type="SMART" id="SM00184">
    <property type="entry name" value="RING"/>
    <property type="match status" value="2"/>
</dbReference>
<dbReference type="CDD" id="cd19756">
    <property type="entry name" value="Bbox2"/>
    <property type="match status" value="1"/>
</dbReference>
<evidence type="ECO:0000256" key="6">
    <source>
        <dbReference type="SAM" id="MobiDB-lite"/>
    </source>
</evidence>
<dbReference type="Pfam" id="PF13923">
    <property type="entry name" value="zf-C3HC4_2"/>
    <property type="match status" value="1"/>
</dbReference>
<feature type="compositionally biased region" description="Basic and acidic residues" evidence="6">
    <location>
        <begin position="1017"/>
        <end position="1026"/>
    </location>
</feature>
<dbReference type="Gene3D" id="3.30.40.10">
    <property type="entry name" value="Zinc/RING finger domain, C3HC4 (zinc finger)"/>
    <property type="match status" value="2"/>
</dbReference>
<dbReference type="AlphaFoldDB" id="C3XTB2"/>
<dbReference type="PANTHER" id="PTHR25462:SF229">
    <property type="entry name" value="TRANSCRIPTION INTERMEDIARY FACTOR 1-BETA"/>
    <property type="match status" value="1"/>
</dbReference>
<feature type="compositionally biased region" description="Basic and acidic residues" evidence="6">
    <location>
        <begin position="490"/>
        <end position="499"/>
    </location>
</feature>
<keyword evidence="3" id="KW-0862">Zinc</keyword>
<dbReference type="PROSITE" id="PS00518">
    <property type="entry name" value="ZF_RING_1"/>
    <property type="match status" value="2"/>
</dbReference>
<protein>
    <submittedName>
        <fullName evidence="9">Uncharacterized protein</fullName>
    </submittedName>
</protein>
<organism>
    <name type="scientific">Branchiostoma floridae</name>
    <name type="common">Florida lancelet</name>
    <name type="synonym">Amphioxus</name>
    <dbReference type="NCBI Taxonomy" id="7739"/>
    <lineage>
        <taxon>Eukaryota</taxon>
        <taxon>Metazoa</taxon>
        <taxon>Chordata</taxon>
        <taxon>Cephalochordata</taxon>
        <taxon>Leptocardii</taxon>
        <taxon>Amphioxiformes</taxon>
        <taxon>Branchiostomatidae</taxon>
        <taxon>Branchiostoma</taxon>
    </lineage>
</organism>
<dbReference type="InterPro" id="IPR013083">
    <property type="entry name" value="Znf_RING/FYVE/PHD"/>
</dbReference>
<feature type="coiled-coil region" evidence="5">
    <location>
        <begin position="206"/>
        <end position="252"/>
    </location>
</feature>
<dbReference type="InterPro" id="IPR027370">
    <property type="entry name" value="Znf-RING_euk"/>
</dbReference>
<feature type="domain" description="B box-type" evidence="8">
    <location>
        <begin position="659"/>
        <end position="699"/>
    </location>
</feature>
<reference evidence="9" key="1">
    <citation type="journal article" date="2008" name="Nature">
        <title>The amphioxus genome and the evolution of the chordate karyotype.</title>
        <authorList>
            <consortium name="US DOE Joint Genome Institute (JGI-PGF)"/>
            <person name="Putnam N.H."/>
            <person name="Butts T."/>
            <person name="Ferrier D.E.K."/>
            <person name="Furlong R.F."/>
            <person name="Hellsten U."/>
            <person name="Kawashima T."/>
            <person name="Robinson-Rechavi M."/>
            <person name="Shoguchi E."/>
            <person name="Terry A."/>
            <person name="Yu J.-K."/>
            <person name="Benito-Gutierrez E.L."/>
            <person name="Dubchak I."/>
            <person name="Garcia-Fernandez J."/>
            <person name="Gibson-Brown J.J."/>
            <person name="Grigoriev I.V."/>
            <person name="Horton A.C."/>
            <person name="de Jong P.J."/>
            <person name="Jurka J."/>
            <person name="Kapitonov V.V."/>
            <person name="Kohara Y."/>
            <person name="Kuroki Y."/>
            <person name="Lindquist E."/>
            <person name="Lucas S."/>
            <person name="Osoegawa K."/>
            <person name="Pennacchio L.A."/>
            <person name="Salamov A.A."/>
            <person name="Satou Y."/>
            <person name="Sauka-Spengler T."/>
            <person name="Schmutz J."/>
            <person name="Shin-I T."/>
            <person name="Toyoda A."/>
            <person name="Bronner-Fraser M."/>
            <person name="Fujiyama A."/>
            <person name="Holland L.Z."/>
            <person name="Holland P.W.H."/>
            <person name="Satoh N."/>
            <person name="Rokhsar D.S."/>
        </authorList>
    </citation>
    <scope>NUCLEOTIDE SEQUENCE [LARGE SCALE GENOMIC DNA]</scope>
    <source>
        <strain evidence="9">S238N-H82</strain>
        <tissue evidence="9">Testes</tissue>
    </source>
</reference>
<keyword evidence="2 4" id="KW-0863">Zinc-finger</keyword>
<feature type="domain" description="RING-type" evidence="7">
    <location>
        <begin position="532"/>
        <end position="572"/>
    </location>
</feature>
<feature type="domain" description="B box-type" evidence="8">
    <location>
        <begin position="140"/>
        <end position="180"/>
    </location>
</feature>
<dbReference type="InterPro" id="IPR001841">
    <property type="entry name" value="Znf_RING"/>
</dbReference>
<dbReference type="SMART" id="SM00336">
    <property type="entry name" value="BBOX"/>
    <property type="match status" value="2"/>
</dbReference>
<dbReference type="GO" id="GO:0008270">
    <property type="term" value="F:zinc ion binding"/>
    <property type="evidence" value="ECO:0007669"/>
    <property type="project" value="UniProtKB-KW"/>
</dbReference>
<dbReference type="InterPro" id="IPR047153">
    <property type="entry name" value="TRIM45/56/19-like"/>
</dbReference>
<gene>
    <name evidence="9" type="ORF">BRAFLDRAFT_94972</name>
</gene>